<reference evidence="4 5" key="1">
    <citation type="submission" date="2013-07" db="EMBL/GenBank/DDBJ databases">
        <authorList>
            <person name="Weinstock G."/>
            <person name="Sodergren E."/>
            <person name="Wylie T."/>
            <person name="Fulton L."/>
            <person name="Fulton R."/>
            <person name="Fronick C."/>
            <person name="O'Laughlin M."/>
            <person name="Godfrey J."/>
            <person name="Miner T."/>
            <person name="Herter B."/>
            <person name="Appelbaum E."/>
            <person name="Cordes M."/>
            <person name="Lek S."/>
            <person name="Wollam A."/>
            <person name="Pepin K.H."/>
            <person name="Palsikar V.B."/>
            <person name="Mitreva M."/>
            <person name="Wilson R.K."/>
        </authorList>
    </citation>
    <scope>NUCLEOTIDE SEQUENCE [LARGE SCALE GENOMIC DNA]</scope>
    <source>
        <strain evidence="4 5">ATCC 27760</strain>
    </source>
</reference>
<feature type="non-terminal residue" evidence="4">
    <location>
        <position position="98"/>
    </location>
</feature>
<dbReference type="EMBL" id="AWVF01000461">
    <property type="protein sequence ID" value="ERJ86856.1"/>
    <property type="molecule type" value="Genomic_DNA"/>
</dbReference>
<gene>
    <name evidence="4" type="ORF">RUMCAL_03429</name>
</gene>
<dbReference type="STRING" id="411473.RUMCAL_03429"/>
<dbReference type="Pfam" id="PF06094">
    <property type="entry name" value="GGACT"/>
    <property type="match status" value="1"/>
</dbReference>
<dbReference type="SUPFAM" id="SSF110857">
    <property type="entry name" value="Gamma-glutamyl cyclotransferase-like"/>
    <property type="match status" value="1"/>
</dbReference>
<evidence type="ECO:0000313" key="5">
    <source>
        <dbReference type="Proteomes" id="UP000016662"/>
    </source>
</evidence>
<dbReference type="GO" id="GO:0003839">
    <property type="term" value="F:gamma-glutamylcyclotransferase activity"/>
    <property type="evidence" value="ECO:0007669"/>
    <property type="project" value="InterPro"/>
</dbReference>
<protein>
    <recommendedName>
        <fullName evidence="3">Gamma-glutamylcyclotransferase AIG2-like domain-containing protein</fullName>
    </recommendedName>
</protein>
<evidence type="ECO:0000256" key="1">
    <source>
        <dbReference type="ARBA" id="ARBA00023239"/>
    </source>
</evidence>
<evidence type="ECO:0000313" key="4">
    <source>
        <dbReference type="EMBL" id="ERJ86856.1"/>
    </source>
</evidence>
<evidence type="ECO:0000259" key="3">
    <source>
        <dbReference type="Pfam" id="PF06094"/>
    </source>
</evidence>
<dbReference type="HOGENOM" id="CLU_2351539_0_0_9"/>
<sequence length="98" mass="11270">MVVKGYPFQKGFDCMKKFYLAYGSNLNVKQMQFRCPDAKIVGTAEIPNYQLLFKGSKTGSYLTIEPKQGCTVPAAVWSMSERDELALDRYEGYPHFYY</sequence>
<dbReference type="Gene3D" id="3.10.490.10">
    <property type="entry name" value="Gamma-glutamyl cyclotransferase-like"/>
    <property type="match status" value="1"/>
</dbReference>
<dbReference type="Proteomes" id="UP000016662">
    <property type="component" value="Unassembled WGS sequence"/>
</dbReference>
<dbReference type="AlphaFoldDB" id="U2JKR2"/>
<name>U2JKR2_9FIRM</name>
<accession>U2JKR2</accession>
<dbReference type="InterPro" id="IPR009288">
    <property type="entry name" value="AIG2-like_dom"/>
</dbReference>
<dbReference type="InterPro" id="IPR013024">
    <property type="entry name" value="GGCT-like"/>
</dbReference>
<feature type="domain" description="Gamma-glutamylcyclotransferase AIG2-like" evidence="3">
    <location>
        <begin position="20"/>
        <end position="97"/>
    </location>
</feature>
<dbReference type="eggNOG" id="COG2105">
    <property type="taxonomic scope" value="Bacteria"/>
</dbReference>
<evidence type="ECO:0000256" key="2">
    <source>
        <dbReference type="PIRSR" id="PIRSR617939-2"/>
    </source>
</evidence>
<dbReference type="InterPro" id="IPR017939">
    <property type="entry name" value="G-Glutamylcylcotransferase"/>
</dbReference>
<feature type="binding site" evidence="2">
    <location>
        <begin position="19"/>
        <end position="24"/>
    </location>
    <ligand>
        <name>substrate</name>
    </ligand>
</feature>
<organism evidence="4 5">
    <name type="scientific">Ruminococcus callidus ATCC 27760</name>
    <dbReference type="NCBI Taxonomy" id="411473"/>
    <lineage>
        <taxon>Bacteria</taxon>
        <taxon>Bacillati</taxon>
        <taxon>Bacillota</taxon>
        <taxon>Clostridia</taxon>
        <taxon>Eubacteriales</taxon>
        <taxon>Oscillospiraceae</taxon>
        <taxon>Ruminococcus</taxon>
    </lineage>
</organism>
<dbReference type="InterPro" id="IPR036568">
    <property type="entry name" value="GGCT-like_sf"/>
</dbReference>
<proteinExistence type="predicted"/>
<keyword evidence="1" id="KW-0456">Lyase</keyword>
<dbReference type="CDD" id="cd06661">
    <property type="entry name" value="GGCT_like"/>
    <property type="match status" value="1"/>
</dbReference>
<dbReference type="PANTHER" id="PTHR12935">
    <property type="entry name" value="GAMMA-GLUTAMYLCYCLOTRANSFERASE"/>
    <property type="match status" value="1"/>
</dbReference>
<dbReference type="PANTHER" id="PTHR12935:SF0">
    <property type="entry name" value="GAMMA-GLUTAMYLCYCLOTRANSFERASE"/>
    <property type="match status" value="1"/>
</dbReference>
<comment type="caution">
    <text evidence="4">The sequence shown here is derived from an EMBL/GenBank/DDBJ whole genome shotgun (WGS) entry which is preliminary data.</text>
</comment>
<keyword evidence="5" id="KW-1185">Reference proteome</keyword>